<evidence type="ECO:0000256" key="8">
    <source>
        <dbReference type="HAMAP-Rule" id="MF_00105"/>
    </source>
</evidence>
<evidence type="ECO:0000313" key="13">
    <source>
        <dbReference type="Proteomes" id="UP000228700"/>
    </source>
</evidence>
<dbReference type="InterPro" id="IPR036805">
    <property type="entry name" value="Tscrpt_elong_fac_GreA/B_N_sf"/>
</dbReference>
<dbReference type="Gene3D" id="1.10.287.180">
    <property type="entry name" value="Transcription elongation factor, GreA/GreB, N-terminal domain"/>
    <property type="match status" value="1"/>
</dbReference>
<dbReference type="SUPFAM" id="SSF46557">
    <property type="entry name" value="GreA transcript cleavage protein, N-terminal domain"/>
    <property type="match status" value="1"/>
</dbReference>
<evidence type="ECO:0000256" key="2">
    <source>
        <dbReference type="ARBA" id="ARBA00013729"/>
    </source>
</evidence>
<dbReference type="NCBIfam" id="NF001263">
    <property type="entry name" value="PRK00226.1-4"/>
    <property type="match status" value="1"/>
</dbReference>
<comment type="similarity">
    <text evidence="1 8 9">Belongs to the GreA/GreB family.</text>
</comment>
<evidence type="ECO:0000313" key="12">
    <source>
        <dbReference type="EMBL" id="PJE74083.1"/>
    </source>
</evidence>
<dbReference type="GO" id="GO:0006354">
    <property type="term" value="P:DNA-templated transcription elongation"/>
    <property type="evidence" value="ECO:0007669"/>
    <property type="project" value="TreeGrafter"/>
</dbReference>
<dbReference type="HAMAP" id="MF_00105">
    <property type="entry name" value="GreA_GreB"/>
    <property type="match status" value="1"/>
</dbReference>
<evidence type="ECO:0000256" key="6">
    <source>
        <dbReference type="ARBA" id="ARBA00024916"/>
    </source>
</evidence>
<organism evidence="12 13">
    <name type="scientific">Candidatus Taylorbacteria bacterium CG10_big_fil_rev_8_21_14_0_10_41_48</name>
    <dbReference type="NCBI Taxonomy" id="1975024"/>
    <lineage>
        <taxon>Bacteria</taxon>
        <taxon>Candidatus Tayloriibacteriota</taxon>
    </lineage>
</organism>
<dbReference type="InterPro" id="IPR022691">
    <property type="entry name" value="Tscrpt_elong_fac_GreA/B_N"/>
</dbReference>
<keyword evidence="3 8" id="KW-0805">Transcription regulation</keyword>
<feature type="domain" description="Transcription elongation factor GreA/GreB N-terminal" evidence="11">
    <location>
        <begin position="7"/>
        <end position="76"/>
    </location>
</feature>
<reference evidence="13" key="1">
    <citation type="submission" date="2017-09" db="EMBL/GenBank/DDBJ databases">
        <title>Depth-based differentiation of microbial function through sediment-hosted aquifers and enrichment of novel symbionts in the deep terrestrial subsurface.</title>
        <authorList>
            <person name="Probst A.J."/>
            <person name="Ladd B."/>
            <person name="Jarett J.K."/>
            <person name="Geller-Mcgrath D.E."/>
            <person name="Sieber C.M.K."/>
            <person name="Emerson J.B."/>
            <person name="Anantharaman K."/>
            <person name="Thomas B.C."/>
            <person name="Malmstrom R."/>
            <person name="Stieglmeier M."/>
            <person name="Klingl A."/>
            <person name="Woyke T."/>
            <person name="Ryan C.M."/>
            <person name="Banfield J.F."/>
        </authorList>
    </citation>
    <scope>NUCLEOTIDE SEQUENCE [LARGE SCALE GENOMIC DNA]</scope>
</reference>
<evidence type="ECO:0000256" key="3">
    <source>
        <dbReference type="ARBA" id="ARBA00023015"/>
    </source>
</evidence>
<dbReference type="GO" id="GO:0003746">
    <property type="term" value="F:translation elongation factor activity"/>
    <property type="evidence" value="ECO:0007669"/>
    <property type="project" value="UniProtKB-KW"/>
</dbReference>
<dbReference type="SUPFAM" id="SSF54534">
    <property type="entry name" value="FKBP-like"/>
    <property type="match status" value="1"/>
</dbReference>
<dbReference type="InterPro" id="IPR036953">
    <property type="entry name" value="GreA/GreB_C_sf"/>
</dbReference>
<dbReference type="GO" id="GO:0070063">
    <property type="term" value="F:RNA polymerase binding"/>
    <property type="evidence" value="ECO:0007669"/>
    <property type="project" value="InterPro"/>
</dbReference>
<dbReference type="PANTHER" id="PTHR30437">
    <property type="entry name" value="TRANSCRIPTION ELONGATION FACTOR GREA"/>
    <property type="match status" value="1"/>
</dbReference>
<dbReference type="FunFam" id="1.10.287.180:FF:000001">
    <property type="entry name" value="Transcription elongation factor GreA"/>
    <property type="match status" value="1"/>
</dbReference>
<dbReference type="Pfam" id="PF03449">
    <property type="entry name" value="GreA_GreB_N"/>
    <property type="match status" value="1"/>
</dbReference>
<proteinExistence type="inferred from homology"/>
<dbReference type="NCBIfam" id="TIGR01462">
    <property type="entry name" value="greA"/>
    <property type="match status" value="1"/>
</dbReference>
<feature type="domain" description="Transcription elongation factor GreA/GreB C-terminal" evidence="10">
    <location>
        <begin position="82"/>
        <end position="154"/>
    </location>
</feature>
<evidence type="ECO:0000259" key="10">
    <source>
        <dbReference type="Pfam" id="PF01272"/>
    </source>
</evidence>
<protein>
    <recommendedName>
        <fullName evidence="2 8">Transcription elongation factor GreA</fullName>
    </recommendedName>
    <alternativeName>
        <fullName evidence="7 8">Transcript cleavage factor GreA</fullName>
    </alternativeName>
</protein>
<dbReference type="Proteomes" id="UP000228700">
    <property type="component" value="Unassembled WGS sequence"/>
</dbReference>
<evidence type="ECO:0000256" key="5">
    <source>
        <dbReference type="ARBA" id="ARBA00023163"/>
    </source>
</evidence>
<dbReference type="GO" id="GO:0003677">
    <property type="term" value="F:DNA binding"/>
    <property type="evidence" value="ECO:0007669"/>
    <property type="project" value="UniProtKB-UniRule"/>
</dbReference>
<dbReference type="PIRSF" id="PIRSF006092">
    <property type="entry name" value="GreA_GreB"/>
    <property type="match status" value="1"/>
</dbReference>
<evidence type="ECO:0000259" key="11">
    <source>
        <dbReference type="Pfam" id="PF03449"/>
    </source>
</evidence>
<dbReference type="PANTHER" id="PTHR30437:SF4">
    <property type="entry name" value="TRANSCRIPTION ELONGATION FACTOR GREA"/>
    <property type="match status" value="1"/>
</dbReference>
<dbReference type="InterPro" id="IPR028624">
    <property type="entry name" value="Tscrpt_elong_fac_GreA/B"/>
</dbReference>
<evidence type="ECO:0000256" key="7">
    <source>
        <dbReference type="ARBA" id="ARBA00030776"/>
    </source>
</evidence>
<dbReference type="InterPro" id="IPR018151">
    <property type="entry name" value="TF_GreA/GreB_CS"/>
</dbReference>
<dbReference type="PROSITE" id="PS00829">
    <property type="entry name" value="GREAB_1"/>
    <property type="match status" value="1"/>
</dbReference>
<keyword evidence="12" id="KW-0251">Elongation factor</keyword>
<dbReference type="InterPro" id="IPR006359">
    <property type="entry name" value="Tscrpt_elong_fac_GreA"/>
</dbReference>
<keyword evidence="4 8" id="KW-0238">DNA-binding</keyword>
<dbReference type="FunFam" id="3.10.50.30:FF:000001">
    <property type="entry name" value="Transcription elongation factor GreA"/>
    <property type="match status" value="1"/>
</dbReference>
<dbReference type="GO" id="GO:0032784">
    <property type="term" value="P:regulation of DNA-templated transcription elongation"/>
    <property type="evidence" value="ECO:0007669"/>
    <property type="project" value="UniProtKB-UniRule"/>
</dbReference>
<evidence type="ECO:0000256" key="9">
    <source>
        <dbReference type="RuleBase" id="RU000556"/>
    </source>
</evidence>
<gene>
    <name evidence="8" type="primary">greA</name>
    <name evidence="12" type="ORF">COV01_03220</name>
</gene>
<name>A0A2M8LBU2_9BACT</name>
<dbReference type="EMBL" id="PFEQ01000013">
    <property type="protein sequence ID" value="PJE74083.1"/>
    <property type="molecule type" value="Genomic_DNA"/>
</dbReference>
<dbReference type="InterPro" id="IPR023459">
    <property type="entry name" value="Tscrpt_elong_fac_GreA/B_fam"/>
</dbReference>
<comment type="function">
    <text evidence="6 8 9">Necessary for efficient RNA polymerase transcription elongation past template-encoded arresting sites. The arresting sites in DNA have the property of trapping a certain fraction of elongating RNA polymerases that pass through, resulting in locked ternary complexes. Cleavage of the nascent transcript by cleavage factors such as GreA or GreB allows the resumption of elongation from the new 3'terminus. GreA releases sequences of 2 to 3 nucleotides.</text>
</comment>
<dbReference type="AlphaFoldDB" id="A0A2M8LBU2"/>
<evidence type="ECO:0000256" key="1">
    <source>
        <dbReference type="ARBA" id="ARBA00008213"/>
    </source>
</evidence>
<dbReference type="Pfam" id="PF01272">
    <property type="entry name" value="GreA_GreB"/>
    <property type="match status" value="1"/>
</dbReference>
<dbReference type="Gene3D" id="3.10.50.30">
    <property type="entry name" value="Transcription elongation factor, GreA/GreB, C-terminal domain"/>
    <property type="match status" value="1"/>
</dbReference>
<dbReference type="InterPro" id="IPR001437">
    <property type="entry name" value="Tscrpt_elong_fac_GreA/B_C"/>
</dbReference>
<evidence type="ECO:0000256" key="4">
    <source>
        <dbReference type="ARBA" id="ARBA00023125"/>
    </source>
</evidence>
<keyword evidence="5 8" id="KW-0804">Transcription</keyword>
<accession>A0A2M8LBU2</accession>
<comment type="caution">
    <text evidence="12">The sequence shown here is derived from an EMBL/GenBank/DDBJ whole genome shotgun (WGS) entry which is preliminary data.</text>
</comment>
<sequence>MTENTKYLTTEKFKELEKELVELKTTKRKEVAANLEYARSLGDLSENAEYQEAREIQATTEDRIANIENILKTAEIVSDQRGDVVSMGSTVSLEKQSDKSTQKWKIVGSEEVNTTEGKISNHSPIGSMLIGKKKGDMVSVTTPKGEVSYKILSVA</sequence>
<keyword evidence="12" id="KW-0648">Protein biosynthesis</keyword>